<name>A0A383B0M2_9ZZZZ</name>
<evidence type="ECO:0000256" key="5">
    <source>
        <dbReference type="ARBA" id="ARBA00023063"/>
    </source>
</evidence>
<comment type="subcellular location">
    <subcellularLocation>
        <location evidence="1">Membrane</location>
        <topology evidence="1">Multi-pass membrane protein</topology>
    </subcellularLocation>
</comment>
<evidence type="ECO:0000259" key="8">
    <source>
        <dbReference type="PROSITE" id="PS50850"/>
    </source>
</evidence>
<keyword evidence="3 7" id="KW-0812">Transmembrane</keyword>
<sequence>NKMGIAQGIYAGGGNFGAAAAAFSLPIVATYFPEETGWRVAVILNGILCIIWSAIYFVFAKENSKNGGNFIIGLEHCIEVTSRRDILLQILLLIPLYGAMAILVWKLSGHPLPLLSTTTSKILNIGLVFLFACNVMSLLRFNLPKLSESIPEEKRYEFKQIFILSLVYAMFFGSQLAVVSMFPQFLESTFELSVATAGMVGSSFAILNLISRPAGGWISDLIEKKRALILFVIGSMIGYIIMSQINSS</sequence>
<dbReference type="InterPro" id="IPR036259">
    <property type="entry name" value="MFS_trans_sf"/>
</dbReference>
<feature type="transmembrane region" description="Helical" evidence="7">
    <location>
        <begin position="194"/>
        <end position="215"/>
    </location>
</feature>
<feature type="transmembrane region" description="Helical" evidence="7">
    <location>
        <begin position="38"/>
        <end position="59"/>
    </location>
</feature>
<keyword evidence="4 7" id="KW-1133">Transmembrane helix</keyword>
<keyword evidence="5" id="KW-0534">Nitrate assimilation</keyword>
<accession>A0A383B0M2</accession>
<dbReference type="SUPFAM" id="SSF103473">
    <property type="entry name" value="MFS general substrate transporter"/>
    <property type="match status" value="1"/>
</dbReference>
<dbReference type="EMBL" id="UINC01196429">
    <property type="protein sequence ID" value="SVE13431.1"/>
    <property type="molecule type" value="Genomic_DNA"/>
</dbReference>
<dbReference type="AlphaFoldDB" id="A0A383B0M2"/>
<evidence type="ECO:0000256" key="1">
    <source>
        <dbReference type="ARBA" id="ARBA00004141"/>
    </source>
</evidence>
<dbReference type="InterPro" id="IPR011701">
    <property type="entry name" value="MFS"/>
</dbReference>
<organism evidence="9">
    <name type="scientific">marine metagenome</name>
    <dbReference type="NCBI Taxonomy" id="408172"/>
    <lineage>
        <taxon>unclassified sequences</taxon>
        <taxon>metagenomes</taxon>
        <taxon>ecological metagenomes</taxon>
    </lineage>
</organism>
<dbReference type="PROSITE" id="PS50850">
    <property type="entry name" value="MFS"/>
    <property type="match status" value="1"/>
</dbReference>
<keyword evidence="6 7" id="KW-0472">Membrane</keyword>
<feature type="domain" description="Major facilitator superfamily (MFS) profile" evidence="8">
    <location>
        <begin position="161"/>
        <end position="248"/>
    </location>
</feature>
<feature type="transmembrane region" description="Helical" evidence="7">
    <location>
        <begin position="86"/>
        <end position="107"/>
    </location>
</feature>
<comment type="similarity">
    <text evidence="2">Belongs to the major facilitator superfamily. Nitrate/nitrite porter (TC 2.A.1.8) family.</text>
</comment>
<feature type="transmembrane region" description="Helical" evidence="7">
    <location>
        <begin position="122"/>
        <end position="141"/>
    </location>
</feature>
<dbReference type="PANTHER" id="PTHR23515">
    <property type="entry name" value="HIGH-AFFINITY NITRATE TRANSPORTER 2.3"/>
    <property type="match status" value="1"/>
</dbReference>
<feature type="transmembrane region" description="Helical" evidence="7">
    <location>
        <begin position="227"/>
        <end position="245"/>
    </location>
</feature>
<feature type="non-terminal residue" evidence="9">
    <location>
        <position position="1"/>
    </location>
</feature>
<dbReference type="GO" id="GO:0016020">
    <property type="term" value="C:membrane"/>
    <property type="evidence" value="ECO:0007669"/>
    <property type="project" value="UniProtKB-SubCell"/>
</dbReference>
<dbReference type="Pfam" id="PF07690">
    <property type="entry name" value="MFS_1"/>
    <property type="match status" value="1"/>
</dbReference>
<dbReference type="GO" id="GO:0015112">
    <property type="term" value="F:nitrate transmembrane transporter activity"/>
    <property type="evidence" value="ECO:0007669"/>
    <property type="project" value="InterPro"/>
</dbReference>
<reference evidence="9" key="1">
    <citation type="submission" date="2018-05" db="EMBL/GenBank/DDBJ databases">
        <authorList>
            <person name="Lanie J.A."/>
            <person name="Ng W.-L."/>
            <person name="Kazmierczak K.M."/>
            <person name="Andrzejewski T.M."/>
            <person name="Davidsen T.M."/>
            <person name="Wayne K.J."/>
            <person name="Tettelin H."/>
            <person name="Glass J.I."/>
            <person name="Rusch D."/>
            <person name="Podicherti R."/>
            <person name="Tsui H.-C.T."/>
            <person name="Winkler M.E."/>
        </authorList>
    </citation>
    <scope>NUCLEOTIDE SEQUENCE</scope>
</reference>
<evidence type="ECO:0000256" key="4">
    <source>
        <dbReference type="ARBA" id="ARBA00022989"/>
    </source>
</evidence>
<evidence type="ECO:0000256" key="2">
    <source>
        <dbReference type="ARBA" id="ARBA00008432"/>
    </source>
</evidence>
<evidence type="ECO:0000256" key="3">
    <source>
        <dbReference type="ARBA" id="ARBA00022692"/>
    </source>
</evidence>
<dbReference type="GO" id="GO:0042128">
    <property type="term" value="P:nitrate assimilation"/>
    <property type="evidence" value="ECO:0007669"/>
    <property type="project" value="UniProtKB-KW"/>
</dbReference>
<dbReference type="InterPro" id="IPR044772">
    <property type="entry name" value="NO3_transporter"/>
</dbReference>
<feature type="non-terminal residue" evidence="9">
    <location>
        <position position="248"/>
    </location>
</feature>
<gene>
    <name evidence="9" type="ORF">METZ01_LOCUS466285</name>
</gene>
<protein>
    <recommendedName>
        <fullName evidence="8">Major facilitator superfamily (MFS) profile domain-containing protein</fullName>
    </recommendedName>
</protein>
<dbReference type="InterPro" id="IPR020846">
    <property type="entry name" value="MFS_dom"/>
</dbReference>
<evidence type="ECO:0000256" key="6">
    <source>
        <dbReference type="ARBA" id="ARBA00023136"/>
    </source>
</evidence>
<evidence type="ECO:0000313" key="9">
    <source>
        <dbReference type="EMBL" id="SVE13431.1"/>
    </source>
</evidence>
<feature type="transmembrane region" description="Helical" evidence="7">
    <location>
        <begin position="12"/>
        <end position="32"/>
    </location>
</feature>
<evidence type="ECO:0000256" key="7">
    <source>
        <dbReference type="SAM" id="Phobius"/>
    </source>
</evidence>
<dbReference type="Gene3D" id="1.20.1250.20">
    <property type="entry name" value="MFS general substrate transporter like domains"/>
    <property type="match status" value="2"/>
</dbReference>
<feature type="transmembrane region" description="Helical" evidence="7">
    <location>
        <begin position="161"/>
        <end position="182"/>
    </location>
</feature>
<proteinExistence type="inferred from homology"/>